<keyword evidence="3" id="KW-1185">Reference proteome</keyword>
<organism evidence="2 3">
    <name type="scientific">Gemelliphila asaccharolytica</name>
    <dbReference type="NCBI Taxonomy" id="502393"/>
    <lineage>
        <taxon>Bacteria</taxon>
        <taxon>Bacillati</taxon>
        <taxon>Bacillota</taxon>
        <taxon>Bacilli</taxon>
        <taxon>Bacillales</taxon>
        <taxon>Gemellaceae</taxon>
        <taxon>Gemelliphila</taxon>
    </lineage>
</organism>
<accession>A0ABR5TLK5</accession>
<evidence type="ECO:0000256" key="1">
    <source>
        <dbReference type="SAM" id="Phobius"/>
    </source>
</evidence>
<sequence>MAFQPPQTIMFKFFSAIISSFCYLSLIILFIESFLNYKMSIFFLFFFIF</sequence>
<evidence type="ECO:0000313" key="2">
    <source>
        <dbReference type="EMBL" id="KXB57746.1"/>
    </source>
</evidence>
<proteinExistence type="predicted"/>
<dbReference type="Proteomes" id="UP000070467">
    <property type="component" value="Unassembled WGS sequence"/>
</dbReference>
<feature type="transmembrane region" description="Helical" evidence="1">
    <location>
        <begin position="21"/>
        <end position="48"/>
    </location>
</feature>
<keyword evidence="1" id="KW-0812">Transmembrane</keyword>
<keyword evidence="1" id="KW-1133">Transmembrane helix</keyword>
<evidence type="ECO:0008006" key="4">
    <source>
        <dbReference type="Google" id="ProtNLM"/>
    </source>
</evidence>
<name>A0ABR5TLK5_9BACL</name>
<dbReference type="EMBL" id="LSDB01000033">
    <property type="protein sequence ID" value="KXB57746.1"/>
    <property type="molecule type" value="Genomic_DNA"/>
</dbReference>
<protein>
    <recommendedName>
        <fullName evidence="4">ATP synthase F0 subunit 8</fullName>
    </recommendedName>
</protein>
<comment type="caution">
    <text evidence="2">The sequence shown here is derived from an EMBL/GenBank/DDBJ whole genome shotgun (WGS) entry which is preliminary data.</text>
</comment>
<evidence type="ECO:0000313" key="3">
    <source>
        <dbReference type="Proteomes" id="UP000070467"/>
    </source>
</evidence>
<gene>
    <name evidence="2" type="ORF">HMPREF1871_00783</name>
</gene>
<reference evidence="2 3" key="1">
    <citation type="submission" date="2016-01" db="EMBL/GenBank/DDBJ databases">
        <authorList>
            <person name="Mitreva M."/>
            <person name="Pepin K.H."/>
            <person name="Mihindukulasuriya K.A."/>
            <person name="Fulton R."/>
            <person name="Fronick C."/>
            <person name="O'Laughlin M."/>
            <person name="Miner T."/>
            <person name="Herter B."/>
            <person name="Rosa B.A."/>
            <person name="Cordes M."/>
            <person name="Tomlinson C."/>
            <person name="Wollam A."/>
            <person name="Palsikar V.B."/>
            <person name="Mardis E.R."/>
            <person name="Wilson R.K."/>
        </authorList>
    </citation>
    <scope>NUCLEOTIDE SEQUENCE [LARGE SCALE GENOMIC DNA]</scope>
    <source>
        <strain evidence="2 3">KA00071</strain>
    </source>
</reference>
<keyword evidence="1" id="KW-0472">Membrane</keyword>